<dbReference type="EMBL" id="BAAAHP010000286">
    <property type="protein sequence ID" value="GAA0905882.1"/>
    <property type="molecule type" value="Genomic_DNA"/>
</dbReference>
<evidence type="ECO:0008006" key="4">
    <source>
        <dbReference type="Google" id="ProtNLM"/>
    </source>
</evidence>
<sequence length="301" mass="29528">MTVRARGVALAVTLGGVVLGAAVLAPAAVAAPAQADEWAPAGSAAIRPGVVTETEGGGACTSNFVFTSGDRTFIGQAAHCAGTGEATETDGCDSGTVDLGAAVTIKATDGTDRQGRLAYSSWVAMQANGETDPDTCAFNDFALVEIASEDVADVNPSLPVFGGPTGLDTDGVGVGEVVYSVGNSPLRLGLDALGPKVGVNVSETGGGRNHDVYTLTPGVPGDSGSAFVDGTGAAFGVLSTLNLAPLPASNGVIDLAYALDYAQANGDVGDVELATGTEPFTAGPAAGLPLPQLPALPVLGG</sequence>
<dbReference type="InterPro" id="IPR009003">
    <property type="entry name" value="Peptidase_S1_PA"/>
</dbReference>
<protein>
    <recommendedName>
        <fullName evidence="4">Trypsin-like peptidase</fullName>
    </recommendedName>
</protein>
<gene>
    <name evidence="2" type="ORF">GCM10009559_74130</name>
</gene>
<dbReference type="RefSeq" id="WP_343946512.1">
    <property type="nucleotide sequence ID" value="NZ_BAAAHP010000286.1"/>
</dbReference>
<organism evidence="2 3">
    <name type="scientific">Pseudonocardia zijingensis</name>
    <dbReference type="NCBI Taxonomy" id="153376"/>
    <lineage>
        <taxon>Bacteria</taxon>
        <taxon>Bacillati</taxon>
        <taxon>Actinomycetota</taxon>
        <taxon>Actinomycetes</taxon>
        <taxon>Pseudonocardiales</taxon>
        <taxon>Pseudonocardiaceae</taxon>
        <taxon>Pseudonocardia</taxon>
    </lineage>
</organism>
<feature type="signal peptide" evidence="1">
    <location>
        <begin position="1"/>
        <end position="35"/>
    </location>
</feature>
<name>A0ABP3YXT4_9PSEU</name>
<comment type="caution">
    <text evidence="2">The sequence shown here is derived from an EMBL/GenBank/DDBJ whole genome shotgun (WGS) entry which is preliminary data.</text>
</comment>
<dbReference type="Proteomes" id="UP001499967">
    <property type="component" value="Unassembled WGS sequence"/>
</dbReference>
<evidence type="ECO:0000313" key="3">
    <source>
        <dbReference type="Proteomes" id="UP001499967"/>
    </source>
</evidence>
<evidence type="ECO:0000313" key="2">
    <source>
        <dbReference type="EMBL" id="GAA0905882.1"/>
    </source>
</evidence>
<feature type="chain" id="PRO_5046853072" description="Trypsin-like peptidase" evidence="1">
    <location>
        <begin position="36"/>
        <end position="301"/>
    </location>
</feature>
<keyword evidence="3" id="KW-1185">Reference proteome</keyword>
<proteinExistence type="predicted"/>
<evidence type="ECO:0000256" key="1">
    <source>
        <dbReference type="SAM" id="SignalP"/>
    </source>
</evidence>
<dbReference type="SUPFAM" id="SSF50494">
    <property type="entry name" value="Trypsin-like serine proteases"/>
    <property type="match status" value="1"/>
</dbReference>
<accession>A0ABP3YXT4</accession>
<keyword evidence="1" id="KW-0732">Signal</keyword>
<reference evidence="3" key="1">
    <citation type="journal article" date="2019" name="Int. J. Syst. Evol. Microbiol.">
        <title>The Global Catalogue of Microorganisms (GCM) 10K type strain sequencing project: providing services to taxonomists for standard genome sequencing and annotation.</title>
        <authorList>
            <consortium name="The Broad Institute Genomics Platform"/>
            <consortium name="The Broad Institute Genome Sequencing Center for Infectious Disease"/>
            <person name="Wu L."/>
            <person name="Ma J."/>
        </authorList>
    </citation>
    <scope>NUCLEOTIDE SEQUENCE [LARGE SCALE GENOMIC DNA]</scope>
    <source>
        <strain evidence="3">JCM 11117</strain>
    </source>
</reference>